<feature type="domain" description="CusB-like beta-barrel" evidence="5">
    <location>
        <begin position="290"/>
        <end position="369"/>
    </location>
</feature>
<dbReference type="InterPro" id="IPR051909">
    <property type="entry name" value="MFP_Cation_Efflux"/>
</dbReference>
<dbReference type="Pfam" id="PF25975">
    <property type="entry name" value="CzcB_C"/>
    <property type="match status" value="1"/>
</dbReference>
<evidence type="ECO:0000259" key="4">
    <source>
        <dbReference type="Pfam" id="PF25893"/>
    </source>
</evidence>
<evidence type="ECO:0000313" key="9">
    <source>
        <dbReference type="Proteomes" id="UP000179266"/>
    </source>
</evidence>
<dbReference type="Proteomes" id="UP000179266">
    <property type="component" value="Unassembled WGS sequence"/>
</dbReference>
<dbReference type="NCBIfam" id="TIGR01730">
    <property type="entry name" value="RND_mfp"/>
    <property type="match status" value="1"/>
</dbReference>
<accession>A0A1F7RY85</accession>
<dbReference type="Gene3D" id="2.40.50.100">
    <property type="match status" value="1"/>
</dbReference>
<evidence type="ECO:0000256" key="3">
    <source>
        <dbReference type="SAM" id="Coils"/>
    </source>
</evidence>
<feature type="domain" description="CzcB-like C-terminal circularly permuted SH3-like" evidence="7">
    <location>
        <begin position="378"/>
        <end position="438"/>
    </location>
</feature>
<name>A0A1F7RY85_9BACT</name>
<feature type="domain" description="CzcB-like barrel-sandwich hybrid" evidence="6">
    <location>
        <begin position="134"/>
        <end position="285"/>
    </location>
</feature>
<reference evidence="8 9" key="1">
    <citation type="journal article" date="2016" name="Nat. Commun.">
        <title>Thousands of microbial genomes shed light on interconnected biogeochemical processes in an aquifer system.</title>
        <authorList>
            <person name="Anantharaman K."/>
            <person name="Brown C.T."/>
            <person name="Hug L.A."/>
            <person name="Sharon I."/>
            <person name="Castelle C.J."/>
            <person name="Probst A.J."/>
            <person name="Thomas B.C."/>
            <person name="Singh A."/>
            <person name="Wilkins M.J."/>
            <person name="Karaoz U."/>
            <person name="Brodie E.L."/>
            <person name="Williams K.H."/>
            <person name="Hubbard S.S."/>
            <person name="Banfield J.F."/>
        </authorList>
    </citation>
    <scope>NUCLEOTIDE SEQUENCE [LARGE SCALE GENOMIC DNA]</scope>
</reference>
<dbReference type="Pfam" id="PF25893">
    <property type="entry name" value="HH_CzcB"/>
    <property type="match status" value="1"/>
</dbReference>
<evidence type="ECO:0000313" key="8">
    <source>
        <dbReference type="EMBL" id="OGL46535.1"/>
    </source>
</evidence>
<keyword evidence="3" id="KW-0175">Coiled coil</keyword>
<dbReference type="InterPro" id="IPR058648">
    <property type="entry name" value="HH_CzcB-like"/>
</dbReference>
<dbReference type="Gene3D" id="2.40.30.170">
    <property type="match status" value="1"/>
</dbReference>
<dbReference type="GO" id="GO:0060003">
    <property type="term" value="P:copper ion export"/>
    <property type="evidence" value="ECO:0007669"/>
    <property type="project" value="TreeGrafter"/>
</dbReference>
<gene>
    <name evidence="8" type="ORF">A2161_22120</name>
</gene>
<sequence length="452" mass="50874">MMNKILSMNIMVFLVFVVLIIAINKDIVSGEHDHKEFETQKALNDHEEISENHEHENSNDLSMSIDEILSATCEHEIKTIECDICRYEVGVVRVDPEIIVENNSEGLIKVEVVTEHALNAVIKTTGEVRVNENKTVHIRSRLSGLVQKVHVDFGEKVKKGDPLVTLDSIELGEAIADLLKTHASMKLAQTTYEREKSLYAKKVSSEREMLEAKSQFDQLKIELESQNKKLYLYGLESEYIDKVLQEGSSNSGKITIFAPQDGIVIYKHVVHGELITSESELFTVTEISSLWVWADIYDRDLASLIAARQEGNVIANVKVVAFPQRIFKGELDYIGVIADETTRTVKVRININNEDFLLRPGMFCQIDFSMNTGRKMLALPVEAILTDACDIFIFKRLKDNYFVRRSVSIGQKFGSFTEIVSGIDPGDEIVFFGAFILKSDVLRSKMGAGCAD</sequence>
<dbReference type="Pfam" id="PF25973">
    <property type="entry name" value="BSH_CzcB"/>
    <property type="match status" value="1"/>
</dbReference>
<evidence type="ECO:0000259" key="6">
    <source>
        <dbReference type="Pfam" id="PF25973"/>
    </source>
</evidence>
<dbReference type="GO" id="GO:0016020">
    <property type="term" value="C:membrane"/>
    <property type="evidence" value="ECO:0007669"/>
    <property type="project" value="InterPro"/>
</dbReference>
<dbReference type="Pfam" id="PF25954">
    <property type="entry name" value="Beta-barrel_RND_2"/>
    <property type="match status" value="1"/>
</dbReference>
<dbReference type="InterPro" id="IPR058647">
    <property type="entry name" value="BSH_CzcB-like"/>
</dbReference>
<dbReference type="FunFam" id="2.40.30.170:FF:000010">
    <property type="entry name" value="Efflux RND transporter periplasmic adaptor subunit"/>
    <property type="match status" value="1"/>
</dbReference>
<dbReference type="InterPro" id="IPR058649">
    <property type="entry name" value="CzcB_C"/>
</dbReference>
<evidence type="ECO:0000259" key="5">
    <source>
        <dbReference type="Pfam" id="PF25954"/>
    </source>
</evidence>
<organism evidence="8 9">
    <name type="scientific">Candidatus Schekmanbacteria bacterium RBG_13_48_7</name>
    <dbReference type="NCBI Taxonomy" id="1817878"/>
    <lineage>
        <taxon>Bacteria</taxon>
        <taxon>Candidatus Schekmaniibacteriota</taxon>
    </lineage>
</organism>
<protein>
    <submittedName>
        <fullName evidence="8">Uncharacterized protein</fullName>
    </submittedName>
</protein>
<comment type="caution">
    <text evidence="8">The sequence shown here is derived from an EMBL/GenBank/DDBJ whole genome shotgun (WGS) entry which is preliminary data.</text>
</comment>
<dbReference type="SUPFAM" id="SSF111369">
    <property type="entry name" value="HlyD-like secretion proteins"/>
    <property type="match status" value="1"/>
</dbReference>
<dbReference type="EMBL" id="MGDD01000123">
    <property type="protein sequence ID" value="OGL46535.1"/>
    <property type="molecule type" value="Genomic_DNA"/>
</dbReference>
<dbReference type="GO" id="GO:0022857">
    <property type="term" value="F:transmembrane transporter activity"/>
    <property type="evidence" value="ECO:0007669"/>
    <property type="project" value="InterPro"/>
</dbReference>
<dbReference type="PANTHER" id="PTHR30097">
    <property type="entry name" value="CATION EFFLUX SYSTEM PROTEIN CUSB"/>
    <property type="match status" value="1"/>
</dbReference>
<comment type="similarity">
    <text evidence="1">Belongs to the membrane fusion protein (MFP) (TC 8.A.1) family.</text>
</comment>
<keyword evidence="2" id="KW-0813">Transport</keyword>
<evidence type="ECO:0000256" key="1">
    <source>
        <dbReference type="ARBA" id="ARBA00009477"/>
    </source>
</evidence>
<proteinExistence type="inferred from homology"/>
<dbReference type="Gene3D" id="2.40.420.20">
    <property type="match status" value="1"/>
</dbReference>
<dbReference type="GO" id="GO:0030288">
    <property type="term" value="C:outer membrane-bounded periplasmic space"/>
    <property type="evidence" value="ECO:0007669"/>
    <property type="project" value="TreeGrafter"/>
</dbReference>
<feature type="domain" description="CzcB-like alpha-helical hairpin" evidence="4">
    <location>
        <begin position="175"/>
        <end position="230"/>
    </location>
</feature>
<dbReference type="PANTHER" id="PTHR30097:SF4">
    <property type="entry name" value="SLR6042 PROTEIN"/>
    <property type="match status" value="1"/>
</dbReference>
<feature type="coiled-coil region" evidence="3">
    <location>
        <begin position="202"/>
        <end position="229"/>
    </location>
</feature>
<evidence type="ECO:0000256" key="2">
    <source>
        <dbReference type="ARBA" id="ARBA00022448"/>
    </source>
</evidence>
<dbReference type="InterPro" id="IPR058792">
    <property type="entry name" value="Beta-barrel_RND_2"/>
</dbReference>
<evidence type="ECO:0000259" key="7">
    <source>
        <dbReference type="Pfam" id="PF25975"/>
    </source>
</evidence>
<dbReference type="Gene3D" id="1.10.287.470">
    <property type="entry name" value="Helix hairpin bin"/>
    <property type="match status" value="1"/>
</dbReference>
<dbReference type="AlphaFoldDB" id="A0A1F7RY85"/>
<dbReference type="GO" id="GO:0046914">
    <property type="term" value="F:transition metal ion binding"/>
    <property type="evidence" value="ECO:0007669"/>
    <property type="project" value="TreeGrafter"/>
</dbReference>
<dbReference type="GO" id="GO:0015679">
    <property type="term" value="P:plasma membrane copper ion transport"/>
    <property type="evidence" value="ECO:0007669"/>
    <property type="project" value="TreeGrafter"/>
</dbReference>
<dbReference type="InterPro" id="IPR006143">
    <property type="entry name" value="RND_pump_MFP"/>
</dbReference>